<evidence type="ECO:0000313" key="2">
    <source>
        <dbReference type="EMBL" id="KAJ1207817.1"/>
    </source>
</evidence>
<keyword evidence="1" id="KW-1133">Transmembrane helix</keyword>
<feature type="transmembrane region" description="Helical" evidence="1">
    <location>
        <begin position="129"/>
        <end position="148"/>
    </location>
</feature>
<keyword evidence="1" id="KW-0472">Membrane</keyword>
<evidence type="ECO:0000313" key="3">
    <source>
        <dbReference type="Proteomes" id="UP001066276"/>
    </source>
</evidence>
<accession>A0AAV7W1R8</accession>
<feature type="transmembrane region" description="Helical" evidence="1">
    <location>
        <begin position="69"/>
        <end position="90"/>
    </location>
</feature>
<dbReference type="AlphaFoldDB" id="A0AAV7W1R8"/>
<proteinExistence type="predicted"/>
<evidence type="ECO:0000256" key="1">
    <source>
        <dbReference type="SAM" id="Phobius"/>
    </source>
</evidence>
<sequence>MAVAGLPAVLSVVEGGTSPSPAASDSCPLGLLLLAVVLLVVQVVVLAAVQVAVLSVVGVGTSPSPAASYGCPLGLLLLLTVVLAVVQVAVLSVVGEAPALPLQPRTVEVPWLVFFAQMLLHPQAPNPSCLLPASVAFTLALAAVVPFLPLADGGASLLSPAGVPFLPLLADVPSFPLLAAGASFPLLAGGASFPLLAGVIFLPLLAGGPFRPLAGGAGKLAVLTGVSLEPLTPAVAAETTVAVDWVSVVLGLVLATLARSEGRWEGQGIGQGWRRKTF</sequence>
<feature type="transmembrane region" description="Helical" evidence="1">
    <location>
        <begin position="31"/>
        <end position="57"/>
    </location>
</feature>
<keyword evidence="1" id="KW-0812">Transmembrane</keyword>
<dbReference type="EMBL" id="JANPWB010000002">
    <property type="protein sequence ID" value="KAJ1207817.1"/>
    <property type="molecule type" value="Genomic_DNA"/>
</dbReference>
<name>A0AAV7W1R8_PLEWA</name>
<gene>
    <name evidence="2" type="ORF">NDU88_003207</name>
</gene>
<reference evidence="2" key="1">
    <citation type="journal article" date="2022" name="bioRxiv">
        <title>Sequencing and chromosome-scale assembly of the giantPleurodeles waltlgenome.</title>
        <authorList>
            <person name="Brown T."/>
            <person name="Elewa A."/>
            <person name="Iarovenko S."/>
            <person name="Subramanian E."/>
            <person name="Araus A.J."/>
            <person name="Petzold A."/>
            <person name="Susuki M."/>
            <person name="Suzuki K.-i.T."/>
            <person name="Hayashi T."/>
            <person name="Toyoda A."/>
            <person name="Oliveira C."/>
            <person name="Osipova E."/>
            <person name="Leigh N.D."/>
            <person name="Simon A."/>
            <person name="Yun M.H."/>
        </authorList>
    </citation>
    <scope>NUCLEOTIDE SEQUENCE</scope>
    <source>
        <strain evidence="2">20211129_DDA</strain>
        <tissue evidence="2">Liver</tissue>
    </source>
</reference>
<keyword evidence="3" id="KW-1185">Reference proteome</keyword>
<dbReference type="Proteomes" id="UP001066276">
    <property type="component" value="Chromosome 1_2"/>
</dbReference>
<feature type="transmembrane region" description="Helical" evidence="1">
    <location>
        <begin position="195"/>
        <end position="214"/>
    </location>
</feature>
<protein>
    <submittedName>
        <fullName evidence="2">Uncharacterized protein</fullName>
    </submittedName>
</protein>
<comment type="caution">
    <text evidence="2">The sequence shown here is derived from an EMBL/GenBank/DDBJ whole genome shotgun (WGS) entry which is preliminary data.</text>
</comment>
<organism evidence="2 3">
    <name type="scientific">Pleurodeles waltl</name>
    <name type="common">Iberian ribbed newt</name>
    <dbReference type="NCBI Taxonomy" id="8319"/>
    <lineage>
        <taxon>Eukaryota</taxon>
        <taxon>Metazoa</taxon>
        <taxon>Chordata</taxon>
        <taxon>Craniata</taxon>
        <taxon>Vertebrata</taxon>
        <taxon>Euteleostomi</taxon>
        <taxon>Amphibia</taxon>
        <taxon>Batrachia</taxon>
        <taxon>Caudata</taxon>
        <taxon>Salamandroidea</taxon>
        <taxon>Salamandridae</taxon>
        <taxon>Pleurodelinae</taxon>
        <taxon>Pleurodeles</taxon>
    </lineage>
</organism>